<comment type="catalytic activity">
    <reaction evidence="1 9">
        <text>guanosine(46) in tRNA + S-adenosyl-L-methionine = N(7)-methylguanosine(46) in tRNA + S-adenosyl-L-homocysteine</text>
        <dbReference type="Rhea" id="RHEA:42708"/>
        <dbReference type="Rhea" id="RHEA-COMP:10188"/>
        <dbReference type="Rhea" id="RHEA-COMP:10189"/>
        <dbReference type="ChEBI" id="CHEBI:57856"/>
        <dbReference type="ChEBI" id="CHEBI:59789"/>
        <dbReference type="ChEBI" id="CHEBI:74269"/>
        <dbReference type="ChEBI" id="CHEBI:74480"/>
        <dbReference type="EC" id="2.1.1.33"/>
    </reaction>
</comment>
<proteinExistence type="inferred from homology"/>
<dbReference type="RefSeq" id="WP_273438503.1">
    <property type="nucleotide sequence ID" value="NZ_CAXXYC010000004.1"/>
</dbReference>
<keyword evidence="5 9" id="KW-0949">S-adenosyl-L-methionine</keyword>
<dbReference type="PANTHER" id="PTHR23417">
    <property type="entry name" value="3-DEOXY-D-MANNO-OCTULOSONIC-ACID TRANSFERASE/TRNA GUANINE-N 7 - -METHYLTRANSFERASE"/>
    <property type="match status" value="1"/>
</dbReference>
<feature type="binding site" evidence="9">
    <location>
        <position position="139"/>
    </location>
    <ligand>
        <name>substrate</name>
    </ligand>
</feature>
<dbReference type="GO" id="GO:0043527">
    <property type="term" value="C:tRNA methyltransferase complex"/>
    <property type="evidence" value="ECO:0007669"/>
    <property type="project" value="TreeGrafter"/>
</dbReference>
<evidence type="ECO:0000256" key="9">
    <source>
        <dbReference type="HAMAP-Rule" id="MF_01057"/>
    </source>
</evidence>
<dbReference type="Proteomes" id="UP000235015">
    <property type="component" value="Unassembled WGS sequence"/>
</dbReference>
<comment type="similarity">
    <text evidence="8 9">Belongs to the class I-like SAM-binding methyltransferase superfamily. TrmB family.</text>
</comment>
<evidence type="ECO:0000256" key="1">
    <source>
        <dbReference type="ARBA" id="ARBA00000142"/>
    </source>
</evidence>
<comment type="pathway">
    <text evidence="7 9">tRNA modification; N(7)-methylguanine-tRNA biosynthesis.</text>
</comment>
<keyword evidence="6 9" id="KW-0819">tRNA processing</keyword>
<sequence>MSEQEKPHRPIRSFVLRQGRLTVGQQRAFDSLWPRFGIDYDGQPIDFSALFDNDNPVFLEIGFGNGESLASMAQEHPEHNYLGIEVHGPGAGHLLIRIETLGLENIRILRHDAIEVLKHCIPTNSLQGLFLFFPDPWHKKRHHKRRILNPDFVTELGRVIRPGGFFHAATDWEDYALQMMAVLSAADTLFENSAGAGQYTPRPDYRPLTKFEQRGHRLGHGVWDLIFIRRGV</sequence>
<dbReference type="InterPro" id="IPR003358">
    <property type="entry name" value="tRNA_(Gua-N-7)_MeTrfase_Trmb"/>
</dbReference>
<keyword evidence="3 9" id="KW-0489">Methyltransferase</keyword>
<comment type="function">
    <text evidence="2 9">Catalyzes the formation of N(7)-methylguanine at position 46 (m7G46) in tRNA.</text>
</comment>
<accession>A0A2N6CXW5</accession>
<dbReference type="AlphaFoldDB" id="A0A2N6CXW5"/>
<evidence type="ECO:0000313" key="10">
    <source>
        <dbReference type="EMBL" id="PLX62157.1"/>
    </source>
</evidence>
<dbReference type="InterPro" id="IPR029063">
    <property type="entry name" value="SAM-dependent_MTases_sf"/>
</dbReference>
<gene>
    <name evidence="9" type="primary">trmB</name>
    <name evidence="10" type="ORF">C0630_07040</name>
</gene>
<feature type="binding site" evidence="9">
    <location>
        <position position="171"/>
    </location>
    <ligand>
        <name>substrate</name>
    </ligand>
</feature>
<dbReference type="Pfam" id="PF02390">
    <property type="entry name" value="Methyltransf_4"/>
    <property type="match status" value="1"/>
</dbReference>
<evidence type="ECO:0000256" key="3">
    <source>
        <dbReference type="ARBA" id="ARBA00022603"/>
    </source>
</evidence>
<keyword evidence="4 9" id="KW-0808">Transferase</keyword>
<feature type="binding site" evidence="9">
    <location>
        <position position="135"/>
    </location>
    <ligand>
        <name>S-adenosyl-L-methionine</name>
        <dbReference type="ChEBI" id="CHEBI:59789"/>
    </ligand>
</feature>
<evidence type="ECO:0000313" key="11">
    <source>
        <dbReference type="Proteomes" id="UP000235015"/>
    </source>
</evidence>
<dbReference type="NCBIfam" id="TIGR00091">
    <property type="entry name" value="tRNA (guanosine(46)-N7)-methyltransferase TrmB"/>
    <property type="match status" value="1"/>
</dbReference>
<organism evidence="10 11">
    <name type="scientific">Sedimenticola selenatireducens</name>
    <dbReference type="NCBI Taxonomy" id="191960"/>
    <lineage>
        <taxon>Bacteria</taxon>
        <taxon>Pseudomonadati</taxon>
        <taxon>Pseudomonadota</taxon>
        <taxon>Gammaproteobacteria</taxon>
        <taxon>Chromatiales</taxon>
        <taxon>Sedimenticolaceae</taxon>
        <taxon>Sedimenticola</taxon>
    </lineage>
</organism>
<protein>
    <recommendedName>
        <fullName evidence="9">tRNA (guanine-N(7)-)-methyltransferase</fullName>
        <ecNumber evidence="9">2.1.1.33</ecNumber>
    </recommendedName>
    <alternativeName>
        <fullName evidence="9">tRNA (guanine(46)-N(7))-methyltransferase</fullName>
    </alternativeName>
    <alternativeName>
        <fullName evidence="9">tRNA(m7G46)-methyltransferase</fullName>
    </alternativeName>
</protein>
<comment type="caution">
    <text evidence="9">Lacks conserved residue(s) required for the propagation of feature annotation.</text>
</comment>
<dbReference type="EC" id="2.1.1.33" evidence="9"/>
<feature type="binding site" evidence="9">
    <location>
        <position position="60"/>
    </location>
    <ligand>
        <name>S-adenosyl-L-methionine</name>
        <dbReference type="ChEBI" id="CHEBI:59789"/>
    </ligand>
</feature>
<evidence type="ECO:0000256" key="6">
    <source>
        <dbReference type="ARBA" id="ARBA00022694"/>
    </source>
</evidence>
<dbReference type="PANTHER" id="PTHR23417:SF14">
    <property type="entry name" value="PENTACOTRIPEPTIDE-REPEAT REGION OF PRORP DOMAIN-CONTAINING PROTEIN"/>
    <property type="match status" value="1"/>
</dbReference>
<feature type="binding site" evidence="9">
    <location>
        <position position="85"/>
    </location>
    <ligand>
        <name>S-adenosyl-L-methionine</name>
        <dbReference type="ChEBI" id="CHEBI:59789"/>
    </ligand>
</feature>
<dbReference type="UniPathway" id="UPA00989"/>
<dbReference type="HAMAP" id="MF_01057">
    <property type="entry name" value="tRNA_methyltr_TrmB"/>
    <property type="match status" value="1"/>
</dbReference>
<evidence type="ECO:0000256" key="7">
    <source>
        <dbReference type="ARBA" id="ARBA00060552"/>
    </source>
</evidence>
<name>A0A2N6CXW5_9GAMM</name>
<dbReference type="STRING" id="1111735.GCA_000428045_00881"/>
<dbReference type="SUPFAM" id="SSF53335">
    <property type="entry name" value="S-adenosyl-L-methionine-dependent methyltransferases"/>
    <property type="match status" value="1"/>
</dbReference>
<dbReference type="PROSITE" id="PS51625">
    <property type="entry name" value="SAM_MT_TRMB"/>
    <property type="match status" value="1"/>
</dbReference>
<dbReference type="Gene3D" id="3.40.50.150">
    <property type="entry name" value="Vaccinia Virus protein VP39"/>
    <property type="match status" value="1"/>
</dbReference>
<evidence type="ECO:0000256" key="2">
    <source>
        <dbReference type="ARBA" id="ARBA00003015"/>
    </source>
</evidence>
<reference evidence="10 11" key="1">
    <citation type="submission" date="2017-11" db="EMBL/GenBank/DDBJ databases">
        <title>Genome-resolved metagenomics identifies genetic mobility, metabolic interactions, and unexpected diversity in perchlorate-reducing communities.</title>
        <authorList>
            <person name="Barnum T.P."/>
            <person name="Figueroa I.A."/>
            <person name="Carlstrom C.I."/>
            <person name="Lucas L.N."/>
            <person name="Engelbrektson A.L."/>
            <person name="Coates J.D."/>
        </authorList>
    </citation>
    <scope>NUCLEOTIDE SEQUENCE [LARGE SCALE GENOMIC DNA]</scope>
    <source>
        <strain evidence="10">BM301</strain>
    </source>
</reference>
<feature type="binding site" evidence="9">
    <location>
        <position position="112"/>
    </location>
    <ligand>
        <name>S-adenosyl-L-methionine</name>
        <dbReference type="ChEBI" id="CHEBI:59789"/>
    </ligand>
</feature>
<dbReference type="FunFam" id="3.40.50.150:FF:000035">
    <property type="entry name" value="tRNA (guanine-N(7)-)-methyltransferase"/>
    <property type="match status" value="1"/>
</dbReference>
<dbReference type="GO" id="GO:0008176">
    <property type="term" value="F:tRNA (guanine(46)-N7)-methyltransferase activity"/>
    <property type="evidence" value="ECO:0007669"/>
    <property type="project" value="UniProtKB-UniRule"/>
</dbReference>
<dbReference type="EMBL" id="PKUN01000008">
    <property type="protein sequence ID" value="PLX62157.1"/>
    <property type="molecule type" value="Genomic_DNA"/>
</dbReference>
<dbReference type="InterPro" id="IPR055361">
    <property type="entry name" value="tRNA_methyltr_TrmB_bact"/>
</dbReference>
<evidence type="ECO:0000256" key="5">
    <source>
        <dbReference type="ARBA" id="ARBA00022691"/>
    </source>
</evidence>
<dbReference type="CDD" id="cd02440">
    <property type="entry name" value="AdoMet_MTases"/>
    <property type="match status" value="1"/>
</dbReference>
<comment type="caution">
    <text evidence="10">The sequence shown here is derived from an EMBL/GenBank/DDBJ whole genome shotgun (WGS) entry which is preliminary data.</text>
</comment>
<evidence type="ECO:0000256" key="4">
    <source>
        <dbReference type="ARBA" id="ARBA00022679"/>
    </source>
</evidence>
<feature type="binding site" evidence="9">
    <location>
        <begin position="209"/>
        <end position="212"/>
    </location>
    <ligand>
        <name>substrate</name>
    </ligand>
</feature>
<evidence type="ECO:0000256" key="8">
    <source>
        <dbReference type="ARBA" id="ARBA00060767"/>
    </source>
</evidence>